<feature type="compositionally biased region" description="Low complexity" evidence="7">
    <location>
        <begin position="1204"/>
        <end position="1215"/>
    </location>
</feature>
<keyword evidence="6" id="KW-0456">Lyase</keyword>
<feature type="region of interest" description="Disordered" evidence="7">
    <location>
        <begin position="1130"/>
        <end position="1262"/>
    </location>
</feature>
<dbReference type="PANTHER" id="PTHR11920">
    <property type="entry name" value="GUANYLYL CYCLASE"/>
    <property type="match status" value="1"/>
</dbReference>
<feature type="region of interest" description="Disordered" evidence="7">
    <location>
        <begin position="531"/>
        <end position="552"/>
    </location>
</feature>
<feature type="compositionally biased region" description="Polar residues" evidence="7">
    <location>
        <begin position="662"/>
        <end position="674"/>
    </location>
</feature>
<dbReference type="GO" id="GO:0035556">
    <property type="term" value="P:intracellular signal transduction"/>
    <property type="evidence" value="ECO:0007669"/>
    <property type="project" value="InterPro"/>
</dbReference>
<dbReference type="GO" id="GO:0000166">
    <property type="term" value="F:nucleotide binding"/>
    <property type="evidence" value="ECO:0007669"/>
    <property type="project" value="UniProtKB-KW"/>
</dbReference>
<feature type="region of interest" description="Disordered" evidence="7">
    <location>
        <begin position="460"/>
        <end position="482"/>
    </location>
</feature>
<dbReference type="Pfam" id="PF00211">
    <property type="entry name" value="Guanylate_cyc"/>
    <property type="match status" value="1"/>
</dbReference>
<feature type="compositionally biased region" description="Basic and acidic residues" evidence="7">
    <location>
        <begin position="1396"/>
        <end position="1410"/>
    </location>
</feature>
<dbReference type="InterPro" id="IPR050401">
    <property type="entry name" value="Cyclic_nucleotide_synthase"/>
</dbReference>
<dbReference type="EMBL" id="HBIP01014551">
    <property type="protein sequence ID" value="CAE0493378.1"/>
    <property type="molecule type" value="Transcribed_RNA"/>
</dbReference>
<feature type="region of interest" description="Disordered" evidence="7">
    <location>
        <begin position="1664"/>
        <end position="1686"/>
    </location>
</feature>
<dbReference type="SMART" id="SM00044">
    <property type="entry name" value="CYCc"/>
    <property type="match status" value="1"/>
</dbReference>
<evidence type="ECO:0000256" key="3">
    <source>
        <dbReference type="ARBA" id="ARBA00022741"/>
    </source>
</evidence>
<feature type="region of interest" description="Disordered" evidence="7">
    <location>
        <begin position="219"/>
        <end position="245"/>
    </location>
</feature>
<organism evidence="9">
    <name type="scientific">Dunaliella tertiolecta</name>
    <name type="common">Green alga</name>
    <dbReference type="NCBI Taxonomy" id="3047"/>
    <lineage>
        <taxon>Eukaryota</taxon>
        <taxon>Viridiplantae</taxon>
        <taxon>Chlorophyta</taxon>
        <taxon>core chlorophytes</taxon>
        <taxon>Chlorophyceae</taxon>
        <taxon>CS clade</taxon>
        <taxon>Chlamydomonadales</taxon>
        <taxon>Dunaliellaceae</taxon>
        <taxon>Dunaliella</taxon>
    </lineage>
</organism>
<evidence type="ECO:0000256" key="7">
    <source>
        <dbReference type="SAM" id="MobiDB-lite"/>
    </source>
</evidence>
<dbReference type="GO" id="GO:0001653">
    <property type="term" value="F:peptide receptor activity"/>
    <property type="evidence" value="ECO:0007669"/>
    <property type="project" value="TreeGrafter"/>
</dbReference>
<dbReference type="GO" id="GO:0005886">
    <property type="term" value="C:plasma membrane"/>
    <property type="evidence" value="ECO:0007669"/>
    <property type="project" value="TreeGrafter"/>
</dbReference>
<gene>
    <name evidence="9" type="ORF">DTER00134_LOCUS8451</name>
</gene>
<accession>A0A7S3QU69</accession>
<dbReference type="InterPro" id="IPR001054">
    <property type="entry name" value="A/G_cyclase"/>
</dbReference>
<dbReference type="GO" id="GO:0007168">
    <property type="term" value="P:receptor guanylyl cyclase signaling pathway"/>
    <property type="evidence" value="ECO:0007669"/>
    <property type="project" value="TreeGrafter"/>
</dbReference>
<evidence type="ECO:0000256" key="1">
    <source>
        <dbReference type="ARBA" id="ARBA00004370"/>
    </source>
</evidence>
<feature type="region of interest" description="Disordered" evidence="7">
    <location>
        <begin position="1386"/>
        <end position="1410"/>
    </location>
</feature>
<dbReference type="PROSITE" id="PS50125">
    <property type="entry name" value="GUANYLATE_CYCLASE_2"/>
    <property type="match status" value="1"/>
</dbReference>
<name>A0A7S3QU69_DUNTE</name>
<feature type="compositionally biased region" description="Basic and acidic residues" evidence="7">
    <location>
        <begin position="798"/>
        <end position="811"/>
    </location>
</feature>
<evidence type="ECO:0000256" key="2">
    <source>
        <dbReference type="ARBA" id="ARBA00022692"/>
    </source>
</evidence>
<dbReference type="CDD" id="cd07302">
    <property type="entry name" value="CHD"/>
    <property type="match status" value="1"/>
</dbReference>
<feature type="region of interest" description="Disordered" evidence="7">
    <location>
        <begin position="784"/>
        <end position="811"/>
    </location>
</feature>
<dbReference type="GO" id="GO:0004383">
    <property type="term" value="F:guanylate cyclase activity"/>
    <property type="evidence" value="ECO:0007669"/>
    <property type="project" value="TreeGrafter"/>
</dbReference>
<protein>
    <recommendedName>
        <fullName evidence="8">Guanylate cyclase domain-containing protein</fullName>
    </recommendedName>
</protein>
<feature type="region of interest" description="Disordered" evidence="7">
    <location>
        <begin position="625"/>
        <end position="729"/>
    </location>
</feature>
<reference evidence="9" key="1">
    <citation type="submission" date="2021-01" db="EMBL/GenBank/DDBJ databases">
        <authorList>
            <person name="Corre E."/>
            <person name="Pelletier E."/>
            <person name="Niang G."/>
            <person name="Scheremetjew M."/>
            <person name="Finn R."/>
            <person name="Kale V."/>
            <person name="Holt S."/>
            <person name="Cochrane G."/>
            <person name="Meng A."/>
            <person name="Brown T."/>
            <person name="Cohen L."/>
        </authorList>
    </citation>
    <scope>NUCLEOTIDE SEQUENCE</scope>
    <source>
        <strain evidence="9">CCMP1320</strain>
    </source>
</reference>
<feature type="compositionally biased region" description="Polar residues" evidence="7">
    <location>
        <begin position="223"/>
        <end position="245"/>
    </location>
</feature>
<feature type="region of interest" description="Disordered" evidence="7">
    <location>
        <begin position="180"/>
        <end position="203"/>
    </location>
</feature>
<feature type="compositionally biased region" description="Polar residues" evidence="7">
    <location>
        <begin position="716"/>
        <end position="725"/>
    </location>
</feature>
<keyword evidence="5" id="KW-0472">Membrane</keyword>
<dbReference type="GO" id="GO:0004016">
    <property type="term" value="F:adenylate cyclase activity"/>
    <property type="evidence" value="ECO:0007669"/>
    <property type="project" value="TreeGrafter"/>
</dbReference>
<keyword evidence="3" id="KW-0547">Nucleotide-binding</keyword>
<dbReference type="SUPFAM" id="SSF55073">
    <property type="entry name" value="Nucleotide cyclase"/>
    <property type="match status" value="1"/>
</dbReference>
<evidence type="ECO:0000313" key="9">
    <source>
        <dbReference type="EMBL" id="CAE0493378.1"/>
    </source>
</evidence>
<dbReference type="InterPro" id="IPR029787">
    <property type="entry name" value="Nucleotide_cyclase"/>
</dbReference>
<evidence type="ECO:0000256" key="5">
    <source>
        <dbReference type="ARBA" id="ARBA00023136"/>
    </source>
</evidence>
<feature type="compositionally biased region" description="Basic and acidic residues" evidence="7">
    <location>
        <begin position="675"/>
        <end position="685"/>
    </location>
</feature>
<feature type="region of interest" description="Disordered" evidence="7">
    <location>
        <begin position="1845"/>
        <end position="1892"/>
    </location>
</feature>
<feature type="compositionally biased region" description="Polar residues" evidence="7">
    <location>
        <begin position="1847"/>
        <end position="1857"/>
    </location>
</feature>
<feature type="domain" description="Guanylate cyclase" evidence="8">
    <location>
        <begin position="896"/>
        <end position="1038"/>
    </location>
</feature>
<feature type="region of interest" description="Disordered" evidence="7">
    <location>
        <begin position="568"/>
        <end position="611"/>
    </location>
</feature>
<evidence type="ECO:0000259" key="8">
    <source>
        <dbReference type="PROSITE" id="PS50125"/>
    </source>
</evidence>
<proteinExistence type="predicted"/>
<keyword evidence="2" id="KW-0812">Transmembrane</keyword>
<keyword evidence="4" id="KW-1133">Transmembrane helix</keyword>
<comment type="subcellular location">
    <subcellularLocation>
        <location evidence="1">Membrane</location>
    </subcellularLocation>
</comment>
<feature type="region of interest" description="Disordered" evidence="7">
    <location>
        <begin position="1288"/>
        <end position="1326"/>
    </location>
</feature>
<feature type="region of interest" description="Disordered" evidence="7">
    <location>
        <begin position="1592"/>
        <end position="1619"/>
    </location>
</feature>
<feature type="compositionally biased region" description="Polar residues" evidence="7">
    <location>
        <begin position="1229"/>
        <end position="1245"/>
    </location>
</feature>
<feature type="compositionally biased region" description="Low complexity" evidence="7">
    <location>
        <begin position="1295"/>
        <end position="1306"/>
    </location>
</feature>
<sequence>MLCCFGQKSRKSSRAAESVPAATSKPLQTPQLDVPVASPCPKGLLILHTKDLVKDKPAGHPVALVHASLGVGSYAVQLACISAPAGYTPAAYAQLLSALAAHDGMFRAALWATSTIQGPASIERSLTLEAAAPPGWEAACGSLLTTRIQLHYTMHNPSLCSSTAVPTVCLEHLPPIGMGRASFESSHNPAGDPSPLHTTSPKASSFGKVFGSPRYTPSHVGSGISQAGSRASSMTAGARSSNPTPEVLQQLQIRRSQLMHGELPVLLTLFTQDGFVLEQNFNSALYYGQIKGKRMWKGNLSRKIELAELEEAEPEPDVGPLEQLFRLAPVELKMLLEHLVDPSQGPWKGTIQVTPTGFTSESTFRESPGRLSLGPYQGLETASAVRPGAAGELPPAAVPMNGPSPFAGMQGRMSHPGYQDTLLDSYPYAMVSLTATHPIQTSTVSLNGVGTARYAELPPSAGGMNRHSSTATSMGGVGGVTSRNAQSSRLASQLAVKKKCHTFHEKSHLLPAQSAPLEPQPQDLLRYPSEVPNMQQSSSIPKGPSPNGSLIAPLDVALGKDSQFLLNNRRDSQSSSVGSPDCNKPISRSRLEQPSAAPSGKQPLGGSRGGQFDLVEWGRQAEQGMLSKWEQQQQACKPRSRDSSVSTPSINLVEHAAHRRTSNTAQSSLLTDTARASRQDKDKGGAGDAGGGGVSVAAGDKAVRVRGVRRSSSCSDLENVSAATSRNDRGQVRDKVQGFDSGQLGQPPSGWCGNSGGPHGYNHIYNHVWQAQTIEEEALQDLEGSAGPVGQDAQKTSTDGRDTKDRQVAKPESSLYHEVEVKLVPDPVTNRPAFLLIQRDVSEQVELENLLAELIEDQLAMLSQIFPRHVIQALTTQGAVTLDNIADLTFSHTNVTILFLDIVSFTSTCGKETVTPESVITFLNVLFSSFDKLVKKYQVQKIDTIGDAYLVASGILSPDGEGFWAVDQDHNAAQGAGRMMSLAVDMMRAALEVQMPDNQPVNLRIGLHTGPCVSGLVGLEVPKWSVFGDTVNTSARMEQTAVPGTIQISNATKRLLPDLDIGLKHNGAVAMKGKGTMETWLWFQPPEWRTAREAGIQPPLPKAIELLNRQCGIDTSEADAHEEELPTVRLPAAFSPSTQLPSKRLPDPSSSRAKINGFGGFDASVHGKSTGEDSKAPEVALRTSFSQEPPSRDTPTLVRRSSLPSNPSNPGINGIMLDDSKALEKALGSGSSQTPSWNQAPSWSQIPPVPQAAASAQNKKRDPAISRALHRLTDASITLPLAMTEAMKGLQGQGSPSSPCAASTPTRVSPPSLATVPPKPSGEGPSFVLLTVPPPNPQPLPASPFAAAAAAGCSSQGSQGAYKSALRECGSQRKLVDKLSWAPEPHTVAKGRQRSRASEEEAMEVRESSDRFNTCGPKVFELLRVASNSPLSSVSNSQVDIASWHQLNISSVGARRTARNSRATNIIQRTSSSRFSMASITSNGGDLMALSVRSSLPMLATTCSLPLPSWPSISQLQLESPSPARAGARGGGARLSHLKCCHKGQVRVLQRCHSEPLPTSATLSCASTSTRESYPGLKGSTSMARVRHRVNGGASRVHQSVPAPPSGCASRPGRHRPQGVLRLPTESVQALRKAARQRTAAVAAVAASSPVNIVQQIQQQGVVGSPSSTLKTGSCSTGGPGMAKEEGSFSMPLKYKVAAMLEEEEEAGNYAYGDESCGKSHAAHLAAKLATLPDKSNIGGSLTRTSSRRSAWSRKIAHVSASCNIVPSGGLNSQANAIPSGSTFRSLARVHGMSSQANALQPCGNMPRALTRTNTLGMSSQANAIFPAAGNSVYKALAKAHAHIGSASDQRQPTSPELVSGTGFATRPNMAKQNSGRRSSMFGGTKPQSLQP</sequence>
<dbReference type="PANTHER" id="PTHR11920:SF335">
    <property type="entry name" value="GUANYLATE CYCLASE"/>
    <property type="match status" value="1"/>
</dbReference>
<evidence type="ECO:0000256" key="4">
    <source>
        <dbReference type="ARBA" id="ARBA00022989"/>
    </source>
</evidence>
<evidence type="ECO:0000256" key="6">
    <source>
        <dbReference type="ARBA" id="ARBA00023239"/>
    </source>
</evidence>
<dbReference type="Gene3D" id="3.30.70.1230">
    <property type="entry name" value="Nucleotide cyclase"/>
    <property type="match status" value="1"/>
</dbReference>